<dbReference type="EMBL" id="CP114006">
    <property type="protein sequence ID" value="WAN63165.1"/>
    <property type="molecule type" value="Genomic_DNA"/>
</dbReference>
<evidence type="ECO:0000313" key="1">
    <source>
        <dbReference type="EMBL" id="WAN63165.1"/>
    </source>
</evidence>
<accession>A0ABY7BR00</accession>
<proteinExistence type="predicted"/>
<gene>
    <name evidence="1" type="ORF">RS022_01880</name>
</gene>
<dbReference type="Proteomes" id="UP001164727">
    <property type="component" value="Chromosome"/>
</dbReference>
<keyword evidence="2" id="KW-1185">Reference proteome</keyword>
<sequence>MDKKYTFNLSNKILYLKQEPEINKMVVLNEKIISTSIW</sequence>
<protein>
    <submittedName>
        <fullName evidence="1">Uncharacterized protein</fullName>
    </submittedName>
</protein>
<name>A0ABY7BR00_9MOLU</name>
<reference evidence="1 2" key="1">
    <citation type="journal article" date="2023" name="Microbiol. Resour. Announc.">
        <title>Complete Genome of 'Candidatus Phytoplasma rubi' RS, a Phytopathogenic Bacterium Associated with Rubus Stunt Disease.</title>
        <authorList>
            <person name="Duckeck D."/>
            <person name="Zubert C."/>
            <person name="Bohm J.W."/>
            <person name="Carminati G."/>
            <person name="Schneider B."/>
            <person name="Kube M."/>
        </authorList>
    </citation>
    <scope>NUCLEOTIDE SEQUENCE [LARGE SCALE GENOMIC DNA]</scope>
    <source>
        <strain evidence="1 2">RS</strain>
    </source>
</reference>
<organism evidence="1 2">
    <name type="scientific">Candidatus Phytoplasma rubi</name>
    <dbReference type="NCBI Taxonomy" id="399025"/>
    <lineage>
        <taxon>Bacteria</taxon>
        <taxon>Bacillati</taxon>
        <taxon>Mycoplasmatota</taxon>
        <taxon>Mollicutes</taxon>
        <taxon>Acholeplasmatales</taxon>
        <taxon>Acholeplasmataceae</taxon>
        <taxon>Candidatus Phytoplasma</taxon>
        <taxon>16SrV (Elm yellows group)</taxon>
    </lineage>
</organism>
<evidence type="ECO:0000313" key="2">
    <source>
        <dbReference type="Proteomes" id="UP001164727"/>
    </source>
</evidence>